<dbReference type="PANTHER" id="PTHR45947:SF3">
    <property type="entry name" value="SULFOQUINOVOSYL TRANSFERASE SQD2"/>
    <property type="match status" value="1"/>
</dbReference>
<reference evidence="3" key="1">
    <citation type="submission" date="2020-01" db="EMBL/GenBank/DDBJ databases">
        <title>Sphingomonas sp. strain CSW-10.</title>
        <authorList>
            <person name="Chen W.-M."/>
        </authorList>
    </citation>
    <scope>NUCLEOTIDE SEQUENCE [LARGE SCALE GENOMIC DNA]</scope>
    <source>
        <strain evidence="3">FSY-8</strain>
    </source>
</reference>
<keyword evidence="3" id="KW-1185">Reference proteome</keyword>
<name>A0ABW9XB88_9SPHN</name>
<dbReference type="PANTHER" id="PTHR45947">
    <property type="entry name" value="SULFOQUINOVOSYL TRANSFERASE SQD2"/>
    <property type="match status" value="1"/>
</dbReference>
<proteinExistence type="predicted"/>
<evidence type="ECO:0000313" key="3">
    <source>
        <dbReference type="Proteomes" id="UP000753724"/>
    </source>
</evidence>
<dbReference type="InterPro" id="IPR028098">
    <property type="entry name" value="Glyco_trans_4-like_N"/>
</dbReference>
<dbReference type="CDD" id="cd03814">
    <property type="entry name" value="GT4-like"/>
    <property type="match status" value="1"/>
</dbReference>
<dbReference type="Pfam" id="PF13692">
    <property type="entry name" value="Glyco_trans_1_4"/>
    <property type="match status" value="1"/>
</dbReference>
<evidence type="ECO:0000259" key="1">
    <source>
        <dbReference type="Pfam" id="PF13439"/>
    </source>
</evidence>
<dbReference type="Gene3D" id="3.40.50.2000">
    <property type="entry name" value="Glycogen Phosphorylase B"/>
    <property type="match status" value="2"/>
</dbReference>
<feature type="domain" description="Glycosyltransferase subfamily 4-like N-terminal" evidence="1">
    <location>
        <begin position="24"/>
        <end position="187"/>
    </location>
</feature>
<dbReference type="SUPFAM" id="SSF53756">
    <property type="entry name" value="UDP-Glycosyltransferase/glycogen phosphorylase"/>
    <property type="match status" value="1"/>
</dbReference>
<dbReference type="InterPro" id="IPR050194">
    <property type="entry name" value="Glycosyltransferase_grp1"/>
</dbReference>
<accession>A0ABW9XB88</accession>
<comment type="caution">
    <text evidence="2">The sequence shown here is derived from an EMBL/GenBank/DDBJ whole genome shotgun (WGS) entry which is preliminary data.</text>
</comment>
<dbReference type="Pfam" id="PF13439">
    <property type="entry name" value="Glyco_transf_4"/>
    <property type="match status" value="1"/>
</dbReference>
<dbReference type="EMBL" id="JAAAPO010000002">
    <property type="protein sequence ID" value="NBC35767.1"/>
    <property type="molecule type" value="Genomic_DNA"/>
</dbReference>
<gene>
    <name evidence="2" type="ORF">GTZ99_04260</name>
</gene>
<sequence>MSASDLNQGLRVALFSGNYNMVTDGANKALNRLVGYLLRQGVKVRVYSPTIENPAFEPAGDLVSLPSFAIPGRQEYRVATGLPARVRRDLEAFAPNIVHISSPDPGAHRAVTWARQHGIPVLGSVHTRFDTYPRYYNMAWAEPLLTAILRRLYRRCDALVAPSESFAQVLRDQRMNYDISLWSRGVDRTIFDASHRDMGWRRDLGIADDEVVIGLFSRLVMEKGLDVFADTIDELVASGVPHRVLIVGDGPARHWFEARLPQAVFAGHQAGQDLGRAVASMDVLFFPSITETFGNVTLEAMASSLPAVCAEATGSESLVEDGVTGRLIRPGAIHAFAKALQAYVENPEMRVAHGAAGEMRARDFSWDRINQSVADTYLRLIRQKGARR</sequence>
<dbReference type="RefSeq" id="WP_161717074.1">
    <property type="nucleotide sequence ID" value="NZ_JAAAPO010000002.1"/>
</dbReference>
<protein>
    <submittedName>
        <fullName evidence="2">Glycosyltransferase</fullName>
    </submittedName>
</protein>
<dbReference type="Proteomes" id="UP000753724">
    <property type="component" value="Unassembled WGS sequence"/>
</dbReference>
<organism evidence="2 3">
    <name type="scientific">Novosphingobium ovatum</name>
    <dbReference type="NCBI Taxonomy" id="1908523"/>
    <lineage>
        <taxon>Bacteria</taxon>
        <taxon>Pseudomonadati</taxon>
        <taxon>Pseudomonadota</taxon>
        <taxon>Alphaproteobacteria</taxon>
        <taxon>Sphingomonadales</taxon>
        <taxon>Sphingomonadaceae</taxon>
        <taxon>Novosphingobium</taxon>
    </lineage>
</organism>
<evidence type="ECO:0000313" key="2">
    <source>
        <dbReference type="EMBL" id="NBC35767.1"/>
    </source>
</evidence>